<feature type="region of interest" description="Disordered" evidence="1">
    <location>
        <begin position="45"/>
        <end position="70"/>
    </location>
</feature>
<gene>
    <name evidence="2" type="ORF">QQF64_034250</name>
</gene>
<name>A0ABR3MW88_9TELE</name>
<protein>
    <submittedName>
        <fullName evidence="2">Uncharacterized protein</fullName>
    </submittedName>
</protein>
<dbReference type="EMBL" id="JAYMGO010000009">
    <property type="protein sequence ID" value="KAL1268887.1"/>
    <property type="molecule type" value="Genomic_DNA"/>
</dbReference>
<feature type="compositionally biased region" description="Polar residues" evidence="1">
    <location>
        <begin position="45"/>
        <end position="55"/>
    </location>
</feature>
<accession>A0ABR3MW88</accession>
<evidence type="ECO:0000313" key="3">
    <source>
        <dbReference type="Proteomes" id="UP001558613"/>
    </source>
</evidence>
<reference evidence="2 3" key="1">
    <citation type="submission" date="2023-09" db="EMBL/GenBank/DDBJ databases">
        <authorList>
            <person name="Wang M."/>
        </authorList>
    </citation>
    <scope>NUCLEOTIDE SEQUENCE [LARGE SCALE GENOMIC DNA]</scope>
    <source>
        <strain evidence="2">GT-2023</strain>
        <tissue evidence="2">Liver</tissue>
    </source>
</reference>
<proteinExistence type="predicted"/>
<organism evidence="2 3">
    <name type="scientific">Cirrhinus molitorella</name>
    <name type="common">mud carp</name>
    <dbReference type="NCBI Taxonomy" id="172907"/>
    <lineage>
        <taxon>Eukaryota</taxon>
        <taxon>Metazoa</taxon>
        <taxon>Chordata</taxon>
        <taxon>Craniata</taxon>
        <taxon>Vertebrata</taxon>
        <taxon>Euteleostomi</taxon>
        <taxon>Actinopterygii</taxon>
        <taxon>Neopterygii</taxon>
        <taxon>Teleostei</taxon>
        <taxon>Ostariophysi</taxon>
        <taxon>Cypriniformes</taxon>
        <taxon>Cyprinidae</taxon>
        <taxon>Labeoninae</taxon>
        <taxon>Labeonini</taxon>
        <taxon>Cirrhinus</taxon>
    </lineage>
</organism>
<evidence type="ECO:0000256" key="1">
    <source>
        <dbReference type="SAM" id="MobiDB-lite"/>
    </source>
</evidence>
<sequence length="70" mass="8491">MWIYESEHPRLQYWPAYLTHPHFRAHLRGESRSLRSLLWTRLHQRSPSQRLSPTQTERRLTAQPPQACQN</sequence>
<comment type="caution">
    <text evidence="2">The sequence shown here is derived from an EMBL/GenBank/DDBJ whole genome shotgun (WGS) entry which is preliminary data.</text>
</comment>
<dbReference type="Proteomes" id="UP001558613">
    <property type="component" value="Unassembled WGS sequence"/>
</dbReference>
<keyword evidence="3" id="KW-1185">Reference proteome</keyword>
<evidence type="ECO:0000313" key="2">
    <source>
        <dbReference type="EMBL" id="KAL1268887.1"/>
    </source>
</evidence>